<sequence>MKFSRFQLFFLIILYVGISNHVILLPHLISVSNRDAWIASLIAYFFLLVWGIILKFILKKMNRNSLLVWSQKKMGRVITYTLLSLFSFYIVITSLITFNDLVNTIQIYFLPRTPILFTGLAFLLLSVCIAYKNLKTLVYLALILSPLVIILGLFVALSTMAEKDYSLLFPIFTNGMEPIFKGAIMVVGANADILFLFLIQNQMKKEYSSLDFFVIITTLIILVIGPTTGAIAAFGPEIASEMRFPAFEQWRLVSIGETISHVDFLAVFQLLAGSIIRMALSIYLLWSIWENPSLKFRRILIGAYSIFILIIMMHPNADVYLQTIMERYFYFYSFIFAIFITVFLLIASYFKRGGTSS</sequence>
<dbReference type="NCBIfam" id="TIGR00912">
    <property type="entry name" value="2A0309"/>
    <property type="match status" value="1"/>
</dbReference>
<keyword evidence="5 8" id="KW-0812">Transmembrane</keyword>
<evidence type="ECO:0000256" key="4">
    <source>
        <dbReference type="ARBA" id="ARBA00022544"/>
    </source>
</evidence>
<protein>
    <submittedName>
        <fullName evidence="9">Spore gernimation protein GerXB</fullName>
    </submittedName>
</protein>
<dbReference type="PANTHER" id="PTHR34975">
    <property type="entry name" value="SPORE GERMINATION PROTEIN A2"/>
    <property type="match status" value="1"/>
</dbReference>
<proteinExistence type="inferred from homology"/>
<evidence type="ECO:0000256" key="7">
    <source>
        <dbReference type="ARBA" id="ARBA00023136"/>
    </source>
</evidence>
<feature type="transmembrane region" description="Helical" evidence="8">
    <location>
        <begin position="329"/>
        <end position="350"/>
    </location>
</feature>
<evidence type="ECO:0000256" key="1">
    <source>
        <dbReference type="ARBA" id="ARBA00004141"/>
    </source>
</evidence>
<evidence type="ECO:0000313" key="9">
    <source>
        <dbReference type="EMBL" id="APC47966.1"/>
    </source>
</evidence>
<keyword evidence="6 8" id="KW-1133">Transmembrane helix</keyword>
<evidence type="ECO:0000313" key="10">
    <source>
        <dbReference type="Proteomes" id="UP000182945"/>
    </source>
</evidence>
<gene>
    <name evidence="9" type="ORF">BME96_07170</name>
</gene>
<feature type="transmembrane region" description="Helical" evidence="8">
    <location>
        <begin position="109"/>
        <end position="130"/>
    </location>
</feature>
<feature type="transmembrane region" description="Helical" evidence="8">
    <location>
        <begin position="298"/>
        <end position="317"/>
    </location>
</feature>
<dbReference type="GeneID" id="71514166"/>
<comment type="subcellular location">
    <subcellularLocation>
        <location evidence="1">Membrane</location>
        <topology evidence="1">Multi-pass membrane protein</topology>
    </subcellularLocation>
</comment>
<feature type="transmembrane region" description="Helical" evidence="8">
    <location>
        <begin position="36"/>
        <end position="57"/>
    </location>
</feature>
<evidence type="ECO:0000256" key="6">
    <source>
        <dbReference type="ARBA" id="ARBA00022989"/>
    </source>
</evidence>
<evidence type="ECO:0000256" key="3">
    <source>
        <dbReference type="ARBA" id="ARBA00022448"/>
    </source>
</evidence>
<feature type="transmembrane region" description="Helical" evidence="8">
    <location>
        <begin position="210"/>
        <end position="234"/>
    </location>
</feature>
<feature type="transmembrane region" description="Helical" evidence="8">
    <location>
        <begin position="7"/>
        <end position="30"/>
    </location>
</feature>
<evidence type="ECO:0000256" key="2">
    <source>
        <dbReference type="ARBA" id="ARBA00007998"/>
    </source>
</evidence>
<evidence type="ECO:0000256" key="8">
    <source>
        <dbReference type="SAM" id="Phobius"/>
    </source>
</evidence>
<dbReference type="EMBL" id="CP017962">
    <property type="protein sequence ID" value="APC47966.1"/>
    <property type="molecule type" value="Genomic_DNA"/>
</dbReference>
<feature type="transmembrane region" description="Helical" evidence="8">
    <location>
        <begin position="264"/>
        <end position="286"/>
    </location>
</feature>
<dbReference type="GO" id="GO:0016020">
    <property type="term" value="C:membrane"/>
    <property type="evidence" value="ECO:0007669"/>
    <property type="project" value="UniProtKB-SubCell"/>
</dbReference>
<keyword evidence="4" id="KW-0309">Germination</keyword>
<dbReference type="Proteomes" id="UP000182945">
    <property type="component" value="Chromosome"/>
</dbReference>
<dbReference type="InterPro" id="IPR004761">
    <property type="entry name" value="Spore_GerAB"/>
</dbReference>
<organism evidence="9 10">
    <name type="scientific">Virgibacillus halodenitrificans</name>
    <name type="common">Bacillus halodenitrificans</name>
    <dbReference type="NCBI Taxonomy" id="1482"/>
    <lineage>
        <taxon>Bacteria</taxon>
        <taxon>Bacillati</taxon>
        <taxon>Bacillota</taxon>
        <taxon>Bacilli</taxon>
        <taxon>Bacillales</taxon>
        <taxon>Bacillaceae</taxon>
        <taxon>Virgibacillus</taxon>
    </lineage>
</organism>
<name>A0AAC9NKV0_VIRHA</name>
<dbReference type="Pfam" id="PF03845">
    <property type="entry name" value="Spore_permease"/>
    <property type="match status" value="1"/>
</dbReference>
<dbReference type="GO" id="GO:0009847">
    <property type="term" value="P:spore germination"/>
    <property type="evidence" value="ECO:0007669"/>
    <property type="project" value="InterPro"/>
</dbReference>
<evidence type="ECO:0000256" key="5">
    <source>
        <dbReference type="ARBA" id="ARBA00022692"/>
    </source>
</evidence>
<keyword evidence="3" id="KW-0813">Transport</keyword>
<dbReference type="RefSeq" id="WP_019378926.1">
    <property type="nucleotide sequence ID" value="NZ_CP017962.1"/>
</dbReference>
<dbReference type="PANTHER" id="PTHR34975:SF2">
    <property type="entry name" value="SPORE GERMINATION PROTEIN A2"/>
    <property type="match status" value="1"/>
</dbReference>
<keyword evidence="7 8" id="KW-0472">Membrane</keyword>
<dbReference type="KEGG" id="vhl:BME96_07170"/>
<accession>A0AAC9NKV0</accession>
<reference evidence="9 10" key="1">
    <citation type="submission" date="2016-11" db="EMBL/GenBank/DDBJ databases">
        <title>Complete genome sequencing of Virgibacillus halodenitrificans PDB-F2.</title>
        <authorList>
            <person name="Sun Z."/>
            <person name="Zhou Y."/>
            <person name="Li H."/>
        </authorList>
    </citation>
    <scope>NUCLEOTIDE SEQUENCE [LARGE SCALE GENOMIC DNA]</scope>
    <source>
        <strain evidence="9 10">PDB-F2</strain>
    </source>
</reference>
<comment type="similarity">
    <text evidence="2">Belongs to the amino acid-polyamine-organocation (APC) superfamily. Spore germination protein (SGP) (TC 2.A.3.9) family.</text>
</comment>
<dbReference type="AlphaFoldDB" id="A0AAC9NKV0"/>
<feature type="transmembrane region" description="Helical" evidence="8">
    <location>
        <begin position="179"/>
        <end position="198"/>
    </location>
</feature>
<feature type="transmembrane region" description="Helical" evidence="8">
    <location>
        <begin position="137"/>
        <end position="159"/>
    </location>
</feature>
<feature type="transmembrane region" description="Helical" evidence="8">
    <location>
        <begin position="77"/>
        <end position="97"/>
    </location>
</feature>